<keyword evidence="2" id="KW-1185">Reference proteome</keyword>
<accession>A0A4Z1IM28</accession>
<dbReference type="OrthoDB" id="1606438at2759"/>
<sequence length="117" mass="13141">MNLNYIHSCSKDIRTAVKLLMSRSQKSTLDSIRDHGETEDIAKTGWSQYHNTDQGLFEYHPSRLETSRRMAEAMICFSSAVSVSSQASFLVKNYPWDTITKVVDIGGAQGHISIELT</sequence>
<evidence type="ECO:0000313" key="2">
    <source>
        <dbReference type="Proteomes" id="UP000297452"/>
    </source>
</evidence>
<evidence type="ECO:0008006" key="3">
    <source>
        <dbReference type="Google" id="ProtNLM"/>
    </source>
</evidence>
<dbReference type="EMBL" id="PQXJ01000148">
    <property type="protein sequence ID" value="TGO60270.1"/>
    <property type="molecule type" value="Genomic_DNA"/>
</dbReference>
<reference evidence="1 2" key="1">
    <citation type="submission" date="2017-12" db="EMBL/GenBank/DDBJ databases">
        <title>Comparative genomics of Botrytis spp.</title>
        <authorList>
            <person name="Valero-Jimenez C.A."/>
            <person name="Tapia P."/>
            <person name="Veloso J."/>
            <person name="Silva-Moreno E."/>
            <person name="Staats M."/>
            <person name="Valdes J.H."/>
            <person name="Van Kan J.A.L."/>
        </authorList>
    </citation>
    <scope>NUCLEOTIDE SEQUENCE [LARGE SCALE GENOMIC DNA]</scope>
    <source>
        <strain evidence="1 2">MUCL2120</strain>
    </source>
</reference>
<dbReference type="InterPro" id="IPR029063">
    <property type="entry name" value="SAM-dependent_MTases_sf"/>
</dbReference>
<evidence type="ECO:0000313" key="1">
    <source>
        <dbReference type="EMBL" id="TGO60270.1"/>
    </source>
</evidence>
<protein>
    <recommendedName>
        <fullName evidence="3">O-methyltransferase domain-containing protein</fullName>
    </recommendedName>
</protein>
<comment type="caution">
    <text evidence="1">The sequence shown here is derived from an EMBL/GenBank/DDBJ whole genome shotgun (WGS) entry which is preliminary data.</text>
</comment>
<proteinExistence type="predicted"/>
<gene>
    <name evidence="1" type="ORF">BOTNAR_0148g00080</name>
</gene>
<dbReference type="Proteomes" id="UP000297452">
    <property type="component" value="Unassembled WGS sequence"/>
</dbReference>
<dbReference type="Gene3D" id="3.40.50.150">
    <property type="entry name" value="Vaccinia Virus protein VP39"/>
    <property type="match status" value="1"/>
</dbReference>
<dbReference type="AlphaFoldDB" id="A0A4Z1IM28"/>
<organism evidence="1 2">
    <name type="scientific">Botryotinia narcissicola</name>
    <dbReference type="NCBI Taxonomy" id="278944"/>
    <lineage>
        <taxon>Eukaryota</taxon>
        <taxon>Fungi</taxon>
        <taxon>Dikarya</taxon>
        <taxon>Ascomycota</taxon>
        <taxon>Pezizomycotina</taxon>
        <taxon>Leotiomycetes</taxon>
        <taxon>Helotiales</taxon>
        <taxon>Sclerotiniaceae</taxon>
        <taxon>Botryotinia</taxon>
    </lineage>
</organism>
<name>A0A4Z1IM28_9HELO</name>